<evidence type="ECO:0000256" key="1">
    <source>
        <dbReference type="ARBA" id="ARBA00009387"/>
    </source>
</evidence>
<proteinExistence type="inferred from homology"/>
<accession>A0A371B2J5</accession>
<feature type="domain" description="Transglycosylase SLT" evidence="3">
    <location>
        <begin position="12"/>
        <end position="138"/>
    </location>
</feature>
<reference evidence="5" key="1">
    <citation type="submission" date="2018-08" db="EMBL/GenBank/DDBJ databases">
        <authorList>
            <person name="Kim S.-J."/>
            <person name="Jung G.-Y."/>
        </authorList>
    </citation>
    <scope>NUCLEOTIDE SEQUENCE [LARGE SCALE GENOMIC DNA]</scope>
    <source>
        <strain evidence="5">GY_G</strain>
    </source>
</reference>
<evidence type="ECO:0000259" key="3">
    <source>
        <dbReference type="Pfam" id="PF01464"/>
    </source>
</evidence>
<dbReference type="InterPro" id="IPR023346">
    <property type="entry name" value="Lysozyme-like_dom_sf"/>
</dbReference>
<evidence type="ECO:0000313" key="5">
    <source>
        <dbReference type="Proteomes" id="UP000263833"/>
    </source>
</evidence>
<keyword evidence="2" id="KW-0732">Signal</keyword>
<dbReference type="Pfam" id="PF01464">
    <property type="entry name" value="SLT"/>
    <property type="match status" value="1"/>
</dbReference>
<dbReference type="Proteomes" id="UP000263833">
    <property type="component" value="Unassembled WGS sequence"/>
</dbReference>
<dbReference type="CDD" id="cd16892">
    <property type="entry name" value="LT_VirB1-like"/>
    <property type="match status" value="1"/>
</dbReference>
<protein>
    <recommendedName>
        <fullName evidence="3">Transglycosylase SLT domain-containing protein</fullName>
    </recommendedName>
</protein>
<feature type="chain" id="PRO_5016679527" description="Transglycosylase SLT domain-containing protein" evidence="2">
    <location>
        <begin position="21"/>
        <end position="226"/>
    </location>
</feature>
<dbReference type="Gene3D" id="1.10.530.10">
    <property type="match status" value="1"/>
</dbReference>
<dbReference type="SUPFAM" id="SSF53955">
    <property type="entry name" value="Lysozyme-like"/>
    <property type="match status" value="1"/>
</dbReference>
<comment type="caution">
    <text evidence="4">The sequence shown here is derived from an EMBL/GenBank/DDBJ whole genome shotgun (WGS) entry which is preliminary data.</text>
</comment>
<dbReference type="RefSeq" id="WP_115550511.1">
    <property type="nucleotide sequence ID" value="NZ_QRGP01000003.1"/>
</dbReference>
<gene>
    <name evidence="4" type="ORF">DXH95_15770</name>
</gene>
<keyword evidence="5" id="KW-1185">Reference proteome</keyword>
<dbReference type="InterPro" id="IPR008258">
    <property type="entry name" value="Transglycosylase_SLT_dom_1"/>
</dbReference>
<comment type="similarity">
    <text evidence="1">Belongs to the virb1 family.</text>
</comment>
<name>A0A371B2J5_9SPHN</name>
<evidence type="ECO:0000313" key="4">
    <source>
        <dbReference type="EMBL" id="RDV01734.1"/>
    </source>
</evidence>
<dbReference type="EMBL" id="QRGP01000003">
    <property type="protein sequence ID" value="RDV01734.1"/>
    <property type="molecule type" value="Genomic_DNA"/>
</dbReference>
<evidence type="ECO:0000256" key="2">
    <source>
        <dbReference type="SAM" id="SignalP"/>
    </source>
</evidence>
<sequence length="226" mass="23897">MAYSAAAILALASQCAPSVAPETVLAIIQTESSGEPFALNVNGGRQPAKQSNAADAVATARRYVAAGYSVDLGLGQINSRNMRWLGLTWETVFDPCINIAALARVLTTNYNAVKAGRDPQSALRVALSMYNTGSQTRGFRNGYVAKVVGNAGVADAGTSNALILPTAAVAEPASEDLRELLSLENTTSRAPSITPRPAPPPKWNVFERAAYDRETQFLAENERGSI</sequence>
<dbReference type="AlphaFoldDB" id="A0A371B2J5"/>
<dbReference type="OrthoDB" id="8277605at2"/>
<organism evidence="4 5">
    <name type="scientific">Sphingorhabdus pulchriflava</name>
    <dbReference type="NCBI Taxonomy" id="2292257"/>
    <lineage>
        <taxon>Bacteria</taxon>
        <taxon>Pseudomonadati</taxon>
        <taxon>Pseudomonadota</taxon>
        <taxon>Alphaproteobacteria</taxon>
        <taxon>Sphingomonadales</taxon>
        <taxon>Sphingomonadaceae</taxon>
        <taxon>Sphingorhabdus</taxon>
    </lineage>
</organism>
<feature type="signal peptide" evidence="2">
    <location>
        <begin position="1"/>
        <end position="20"/>
    </location>
</feature>